<keyword evidence="3" id="KW-0813">Transport</keyword>
<feature type="domain" description="Cation efflux protein cytoplasmic" evidence="9">
    <location>
        <begin position="302"/>
        <end position="377"/>
    </location>
</feature>
<dbReference type="Pfam" id="PF01545">
    <property type="entry name" value="Cation_efflux"/>
    <property type="match status" value="1"/>
</dbReference>
<comment type="subcellular location">
    <subcellularLocation>
        <location evidence="1">Membrane</location>
        <topology evidence="1">Multi-pass membrane protein</topology>
    </subcellularLocation>
</comment>
<dbReference type="InterPro" id="IPR050291">
    <property type="entry name" value="CDF_Transporter"/>
</dbReference>
<keyword evidence="4 7" id="KW-0812">Transmembrane</keyword>
<feature type="transmembrane region" description="Helical" evidence="7">
    <location>
        <begin position="125"/>
        <end position="142"/>
    </location>
</feature>
<feature type="domain" description="Cation efflux protein cytoplasmic" evidence="9">
    <location>
        <begin position="394"/>
        <end position="469"/>
    </location>
</feature>
<evidence type="ECO:0000313" key="11">
    <source>
        <dbReference type="Proteomes" id="UP000772181"/>
    </source>
</evidence>
<feature type="transmembrane region" description="Helical" evidence="7">
    <location>
        <begin position="93"/>
        <end position="110"/>
    </location>
</feature>
<dbReference type="InterPro" id="IPR027470">
    <property type="entry name" value="Cation_efflux_CTD"/>
</dbReference>
<dbReference type="FunFam" id="1.20.1510.10:FF:000006">
    <property type="entry name" value="Divalent cation efflux transporter"/>
    <property type="match status" value="1"/>
</dbReference>
<dbReference type="Proteomes" id="UP000772181">
    <property type="component" value="Unassembled WGS sequence"/>
</dbReference>
<dbReference type="PANTHER" id="PTHR43840:SF15">
    <property type="entry name" value="MITOCHONDRIAL METAL TRANSPORTER 1-RELATED"/>
    <property type="match status" value="1"/>
</dbReference>
<sequence>MSTKPSDKPSSNYSSAGGKEKKYVALSSVIAAIFLTSLKLIVGITTGSLGILSEAAHSGLDLVAALLTFLAVRFSDKPADEEHLYGHGKIENLSALIETFLLLLTCLWIIHEAVNRILVSREVEANIYSFGIIIISVIIDFSRSRVLSRTAKKYRSQALEADALHFSSDIWSSLVVIVGLLFVKLGFPMADPFAALVVAILVIAISIRLGKKTVDVLLDRAPKGITRTITEEAKSVPGVLDCQKIRVRSSGSKSFLDMNILLDRSISLLKAHDVASEVEKKVSELIPEADIMIHVDPASRQDETIIDKIRAIIPQISGITEVHHVMVHRLPDKSYVSLHLLVDGSKSLKEGHQLASELEQRLKTDVEENLEITTHIEAIETERGDEKDVTPRSDNLVENVKRLALQDRQVKDCHKVVIRKANGKFSVSLHCTFNETLPIRDVHEISTNIETRIKESLREIDSVLVHAEPSN</sequence>
<evidence type="ECO:0000313" key="10">
    <source>
        <dbReference type="EMBL" id="MBI4596031.1"/>
    </source>
</evidence>
<dbReference type="GO" id="GO:0008324">
    <property type="term" value="F:monoatomic cation transmembrane transporter activity"/>
    <property type="evidence" value="ECO:0007669"/>
    <property type="project" value="InterPro"/>
</dbReference>
<feature type="transmembrane region" description="Helical" evidence="7">
    <location>
        <begin position="51"/>
        <end position="72"/>
    </location>
</feature>
<dbReference type="Gene3D" id="1.20.1510.10">
    <property type="entry name" value="Cation efflux protein transmembrane domain"/>
    <property type="match status" value="1"/>
</dbReference>
<keyword evidence="6 7" id="KW-0472">Membrane</keyword>
<feature type="transmembrane region" description="Helical" evidence="7">
    <location>
        <begin position="163"/>
        <end position="187"/>
    </location>
</feature>
<dbReference type="InterPro" id="IPR036837">
    <property type="entry name" value="Cation_efflux_CTD_sf"/>
</dbReference>
<organism evidence="10 11">
    <name type="scientific">Tectimicrobiota bacterium</name>
    <dbReference type="NCBI Taxonomy" id="2528274"/>
    <lineage>
        <taxon>Bacteria</taxon>
        <taxon>Pseudomonadati</taxon>
        <taxon>Nitrospinota/Tectimicrobiota group</taxon>
        <taxon>Candidatus Tectimicrobiota</taxon>
    </lineage>
</organism>
<name>A0A933GLE0_UNCTE</name>
<evidence type="ECO:0000256" key="6">
    <source>
        <dbReference type="ARBA" id="ARBA00023136"/>
    </source>
</evidence>
<dbReference type="SUPFAM" id="SSF161111">
    <property type="entry name" value="Cation efflux protein transmembrane domain-like"/>
    <property type="match status" value="1"/>
</dbReference>
<evidence type="ECO:0000256" key="7">
    <source>
        <dbReference type="SAM" id="Phobius"/>
    </source>
</evidence>
<gene>
    <name evidence="10" type="ORF">HY730_06590</name>
</gene>
<dbReference type="EMBL" id="JACQWF010000293">
    <property type="protein sequence ID" value="MBI4596031.1"/>
    <property type="molecule type" value="Genomic_DNA"/>
</dbReference>
<evidence type="ECO:0000259" key="8">
    <source>
        <dbReference type="Pfam" id="PF01545"/>
    </source>
</evidence>
<evidence type="ECO:0000259" key="9">
    <source>
        <dbReference type="Pfam" id="PF16916"/>
    </source>
</evidence>
<dbReference type="AlphaFoldDB" id="A0A933GLE0"/>
<comment type="caution">
    <text evidence="10">The sequence shown here is derived from an EMBL/GenBank/DDBJ whole genome shotgun (WGS) entry which is preliminary data.</text>
</comment>
<feature type="transmembrane region" description="Helical" evidence="7">
    <location>
        <begin position="193"/>
        <end position="210"/>
    </location>
</feature>
<proteinExistence type="inferred from homology"/>
<dbReference type="PANTHER" id="PTHR43840">
    <property type="entry name" value="MITOCHONDRIAL METAL TRANSPORTER 1-RELATED"/>
    <property type="match status" value="1"/>
</dbReference>
<dbReference type="InterPro" id="IPR027469">
    <property type="entry name" value="Cation_efflux_TMD_sf"/>
</dbReference>
<evidence type="ECO:0000256" key="4">
    <source>
        <dbReference type="ARBA" id="ARBA00022692"/>
    </source>
</evidence>
<dbReference type="InterPro" id="IPR058533">
    <property type="entry name" value="Cation_efflux_TM"/>
</dbReference>
<dbReference type="Pfam" id="PF16916">
    <property type="entry name" value="ZT_dimer"/>
    <property type="match status" value="3"/>
</dbReference>
<feature type="domain" description="Cation efflux protein cytoplasmic" evidence="9">
    <location>
        <begin position="226"/>
        <end position="297"/>
    </location>
</feature>
<evidence type="ECO:0000256" key="5">
    <source>
        <dbReference type="ARBA" id="ARBA00022989"/>
    </source>
</evidence>
<dbReference type="NCBIfam" id="TIGR01297">
    <property type="entry name" value="CDF"/>
    <property type="match status" value="1"/>
</dbReference>
<feature type="transmembrane region" description="Helical" evidence="7">
    <location>
        <begin position="23"/>
        <end position="45"/>
    </location>
</feature>
<feature type="domain" description="Cation efflux protein transmembrane" evidence="8">
    <location>
        <begin position="27"/>
        <end position="218"/>
    </location>
</feature>
<dbReference type="InterPro" id="IPR002524">
    <property type="entry name" value="Cation_efflux"/>
</dbReference>
<reference evidence="10" key="1">
    <citation type="submission" date="2020-07" db="EMBL/GenBank/DDBJ databases">
        <title>Huge and variable diversity of episymbiotic CPR bacteria and DPANN archaea in groundwater ecosystems.</title>
        <authorList>
            <person name="He C.Y."/>
            <person name="Keren R."/>
            <person name="Whittaker M."/>
            <person name="Farag I.F."/>
            <person name="Doudna J."/>
            <person name="Cate J.H.D."/>
            <person name="Banfield J.F."/>
        </authorList>
    </citation>
    <scope>NUCLEOTIDE SEQUENCE</scope>
    <source>
        <strain evidence="10">NC_groundwater_1482_Ag_S-0.65um_47_24</strain>
    </source>
</reference>
<accession>A0A933GLE0</accession>
<dbReference type="SUPFAM" id="SSF160240">
    <property type="entry name" value="Cation efflux protein cytoplasmic domain-like"/>
    <property type="match status" value="3"/>
</dbReference>
<dbReference type="Gene3D" id="3.30.70.1350">
    <property type="entry name" value="Cation efflux protein, cytoplasmic domain"/>
    <property type="match status" value="3"/>
</dbReference>
<evidence type="ECO:0000256" key="2">
    <source>
        <dbReference type="ARBA" id="ARBA00008114"/>
    </source>
</evidence>
<evidence type="ECO:0000256" key="1">
    <source>
        <dbReference type="ARBA" id="ARBA00004141"/>
    </source>
</evidence>
<protein>
    <submittedName>
        <fullName evidence="10">Cation-efflux pump</fullName>
    </submittedName>
</protein>
<dbReference type="GO" id="GO:0016020">
    <property type="term" value="C:membrane"/>
    <property type="evidence" value="ECO:0007669"/>
    <property type="project" value="UniProtKB-SubCell"/>
</dbReference>
<comment type="similarity">
    <text evidence="2">Belongs to the cation diffusion facilitator (CDF) transporter (TC 2.A.4) family.</text>
</comment>
<keyword evidence="5 7" id="KW-1133">Transmembrane helix</keyword>
<evidence type="ECO:0000256" key="3">
    <source>
        <dbReference type="ARBA" id="ARBA00022448"/>
    </source>
</evidence>